<keyword evidence="2" id="KW-1185">Reference proteome</keyword>
<proteinExistence type="predicted"/>
<evidence type="ECO:0000313" key="1">
    <source>
        <dbReference type="EMBL" id="KAJ4728312.1"/>
    </source>
</evidence>
<organism evidence="1 2">
    <name type="scientific">Melia azedarach</name>
    <name type="common">Chinaberry tree</name>
    <dbReference type="NCBI Taxonomy" id="155640"/>
    <lineage>
        <taxon>Eukaryota</taxon>
        <taxon>Viridiplantae</taxon>
        <taxon>Streptophyta</taxon>
        <taxon>Embryophyta</taxon>
        <taxon>Tracheophyta</taxon>
        <taxon>Spermatophyta</taxon>
        <taxon>Magnoliopsida</taxon>
        <taxon>eudicotyledons</taxon>
        <taxon>Gunneridae</taxon>
        <taxon>Pentapetalae</taxon>
        <taxon>rosids</taxon>
        <taxon>malvids</taxon>
        <taxon>Sapindales</taxon>
        <taxon>Meliaceae</taxon>
        <taxon>Melia</taxon>
    </lineage>
</organism>
<name>A0ACC1YYL2_MELAZ</name>
<protein>
    <submittedName>
        <fullName evidence="1">Acid phosphatase 1</fullName>
    </submittedName>
</protein>
<comment type="caution">
    <text evidence="1">The sequence shown here is derived from an EMBL/GenBank/DDBJ whole genome shotgun (WGS) entry which is preliminary data.</text>
</comment>
<evidence type="ECO:0000313" key="2">
    <source>
        <dbReference type="Proteomes" id="UP001164539"/>
    </source>
</evidence>
<accession>A0ACC1YYL2</accession>
<dbReference type="EMBL" id="CM051394">
    <property type="protein sequence ID" value="KAJ4728312.1"/>
    <property type="molecule type" value="Genomic_DNA"/>
</dbReference>
<sequence>MARNLVLILAFASLCIGSVLADWNILNQMRRTAVRDSLKNYCESWRMNVELNNIREFEVVPQECTDYIKKYMTSSQYKADSERAIEEVKLYLSGCCSLEGDGKDAWIFDVDDTLLSTIPYFKKHGFGGEKLNASSLEEWMKEIKAPALDHTLNLFHEIKNRGVKIFLVSSRKEYLRSYTVDNLINVGYHGWTSLELRALEDEYKKVKQYKAEVRKRLVNEGYRIWGIIGDQWSSLAGHPRPKRTFKLPNSIYYLS</sequence>
<dbReference type="Proteomes" id="UP001164539">
    <property type="component" value="Chromosome 1"/>
</dbReference>
<reference evidence="1 2" key="1">
    <citation type="journal article" date="2023" name="Science">
        <title>Complex scaffold remodeling in plant triterpene biosynthesis.</title>
        <authorList>
            <person name="De La Pena R."/>
            <person name="Hodgson H."/>
            <person name="Liu J.C."/>
            <person name="Stephenson M.J."/>
            <person name="Martin A.C."/>
            <person name="Owen C."/>
            <person name="Harkess A."/>
            <person name="Leebens-Mack J."/>
            <person name="Jimenez L.E."/>
            <person name="Osbourn A."/>
            <person name="Sattely E.S."/>
        </authorList>
    </citation>
    <scope>NUCLEOTIDE SEQUENCE [LARGE SCALE GENOMIC DNA]</scope>
    <source>
        <strain evidence="2">cv. JPN11</strain>
        <tissue evidence="1">Leaf</tissue>
    </source>
</reference>
<gene>
    <name evidence="1" type="ORF">OWV82_001267</name>
</gene>